<gene>
    <name evidence="3" type="ORF">CISIN_1g003569mg</name>
</gene>
<dbReference type="PANTHER" id="PTHR36308:SF1">
    <property type="entry name" value="DENTIN SIALOPHOSPHOPROTEIN-RELATED"/>
    <property type="match status" value="1"/>
</dbReference>
<dbReference type="InterPro" id="IPR056717">
    <property type="entry name" value="DUF7815"/>
</dbReference>
<evidence type="ECO:0000256" key="1">
    <source>
        <dbReference type="SAM" id="MobiDB-lite"/>
    </source>
</evidence>
<feature type="compositionally biased region" description="Basic and acidic residues" evidence="1">
    <location>
        <begin position="355"/>
        <end position="364"/>
    </location>
</feature>
<feature type="region of interest" description="Disordered" evidence="1">
    <location>
        <begin position="295"/>
        <end position="364"/>
    </location>
</feature>
<evidence type="ECO:0000313" key="4">
    <source>
        <dbReference type="Proteomes" id="UP000027120"/>
    </source>
</evidence>
<dbReference type="Proteomes" id="UP000027120">
    <property type="component" value="Unassembled WGS sequence"/>
</dbReference>
<dbReference type="PaxDb" id="2711-XP_006469654.1"/>
<dbReference type="AlphaFoldDB" id="A0A067DJX4"/>
<feature type="compositionally biased region" description="Low complexity" evidence="1">
    <location>
        <begin position="298"/>
        <end position="318"/>
    </location>
</feature>
<evidence type="ECO:0000259" key="2">
    <source>
        <dbReference type="Pfam" id="PF25122"/>
    </source>
</evidence>
<protein>
    <recommendedName>
        <fullName evidence="2">DUF7815 domain-containing protein</fullName>
    </recommendedName>
</protein>
<evidence type="ECO:0000313" key="3">
    <source>
        <dbReference type="EMBL" id="KDO41855.1"/>
    </source>
</evidence>
<feature type="domain" description="DUF7815" evidence="2">
    <location>
        <begin position="51"/>
        <end position="77"/>
    </location>
</feature>
<dbReference type="STRING" id="2711.A0A067DJX4"/>
<dbReference type="eggNOG" id="ENOG502QTSY">
    <property type="taxonomic scope" value="Eukaryota"/>
</dbReference>
<feature type="region of interest" description="Disordered" evidence="1">
    <location>
        <begin position="240"/>
        <end position="266"/>
    </location>
</feature>
<keyword evidence="4" id="KW-1185">Reference proteome</keyword>
<organism evidence="3 4">
    <name type="scientific">Citrus sinensis</name>
    <name type="common">Sweet orange</name>
    <name type="synonym">Citrus aurantium var. sinensis</name>
    <dbReference type="NCBI Taxonomy" id="2711"/>
    <lineage>
        <taxon>Eukaryota</taxon>
        <taxon>Viridiplantae</taxon>
        <taxon>Streptophyta</taxon>
        <taxon>Embryophyta</taxon>
        <taxon>Tracheophyta</taxon>
        <taxon>Spermatophyta</taxon>
        <taxon>Magnoliopsida</taxon>
        <taxon>eudicotyledons</taxon>
        <taxon>Gunneridae</taxon>
        <taxon>Pentapetalae</taxon>
        <taxon>rosids</taxon>
        <taxon>malvids</taxon>
        <taxon>Sapindales</taxon>
        <taxon>Rutaceae</taxon>
        <taxon>Aurantioideae</taxon>
        <taxon>Citrus</taxon>
    </lineage>
</organism>
<proteinExistence type="predicted"/>
<accession>A0A067DJX4</accession>
<reference evidence="3 4" key="1">
    <citation type="submission" date="2014-04" db="EMBL/GenBank/DDBJ databases">
        <authorList>
            <consortium name="International Citrus Genome Consortium"/>
            <person name="Gmitter F."/>
            <person name="Chen C."/>
            <person name="Farmerie W."/>
            <person name="Harkins T."/>
            <person name="Desany B."/>
            <person name="Mohiuddin M."/>
            <person name="Kodira C."/>
            <person name="Borodovsky M."/>
            <person name="Lomsadze A."/>
            <person name="Burns P."/>
            <person name="Jenkins J."/>
            <person name="Prochnik S."/>
            <person name="Shu S."/>
            <person name="Chapman J."/>
            <person name="Pitluck S."/>
            <person name="Schmutz J."/>
            <person name="Rokhsar D."/>
        </authorList>
    </citation>
    <scope>NUCLEOTIDE SEQUENCE</scope>
</reference>
<name>A0A067DJX4_CITSI</name>
<feature type="region of interest" description="Disordered" evidence="1">
    <location>
        <begin position="653"/>
        <end position="709"/>
    </location>
</feature>
<feature type="compositionally biased region" description="Polar residues" evidence="1">
    <location>
        <begin position="678"/>
        <end position="709"/>
    </location>
</feature>
<sequence length="810" mass="88678">MSIEIPYDLIKQVQNAVLIETNFSSYDPDDVSFPDLPSFESSISELDPSPPHLRCKNCKGRLLRGVNSLICVFCGKQRAPQEAPPEPINFKSTFGCRWLLDSLGLDGSETAALPVQENESNRGQNATQKEFPLSDLLDLEITWNSEFDKLGTESNQSSFNFAGVNPDNFLAERKRAGASAVSVEQSQLINNDNGSGNDDFQVRDNVHLFENVVHLFENVQSSETAVRTIEVESGTESLGGWEANFQSAGTGTSHEESKSVDPVVGSSVDLSGQMDEVLGYGKNFGKDKEEIISSGSRSNDWFQDDQFSSSRSSTSGQSKQVEVTGNEKDGRPMQNANNSSSMGIDGVQDGQWNTESKKTQENKTVHELDDSFDTWNDFASSTTAEHLPDKQSAEATQLEKNAIVKDGGKVEYTNSSSSRNVNWLLDDLPHTISTEKQDNKAIVEEIDASDDWNDFASSTTVQDPYSGQTGPKQFEMIDNAKDGKKAENANSSSSLNVDWFQDFERQTNNNKGTDNNTIDVSAGFFDAWNDFTSSTSAQDPSEKQTGKANLFGVTTDVEDGGKVETSNNSTNIALIQDDQWLTMGNKKHDSKATDEGNDLFDTWNDFTSSATAQDSTNKHTGRAKDFEVNTNVKDHGIMDVSNSSFDWLQGDQLQTSSNKAPDGKITDEDPDSFDAWNDFTSSISAQDPSNNQPVNHVTSSAEQTSEIKSSATKNLQNVDFGSFLEPDIFLGASHNQNGSFEVNIMKSEPSVSNRISDVKAEDGVNAGDSAKGDILSATKRSTEDLETLMSQMHDLSFMLASDLSIPPKQR</sequence>
<dbReference type="PANTHER" id="PTHR36308">
    <property type="entry name" value="DENTIN SIALOPHOSPHOPROTEIN-RELATED"/>
    <property type="match status" value="1"/>
</dbReference>
<dbReference type="Pfam" id="PF25122">
    <property type="entry name" value="DUF7815"/>
    <property type="match status" value="1"/>
</dbReference>
<dbReference type="EMBL" id="KK785551">
    <property type="protein sequence ID" value="KDO41855.1"/>
    <property type="molecule type" value="Genomic_DNA"/>
</dbReference>